<evidence type="ECO:0000256" key="1">
    <source>
        <dbReference type="SAM" id="MobiDB-lite"/>
    </source>
</evidence>
<sequence length="157" mass="17162">MREKSRSEVRGGKTVGTKTDASITWSEIENLKSRLRRGMGTMAGLTHAREVWSSEVAPFGGVEWSGGKGMTREIYASGAMRGIGRWWEHKGSTGYKKKVKAKRQEGNSLTLVENHGCINEDIAAKGASKAPATRSRSIRKRVNPGGLTGPKEWDGFV</sequence>
<dbReference type="Proteomes" id="UP000298030">
    <property type="component" value="Unassembled WGS sequence"/>
</dbReference>
<comment type="caution">
    <text evidence="2">The sequence shown here is derived from an EMBL/GenBank/DDBJ whole genome shotgun (WGS) entry which is preliminary data.</text>
</comment>
<protein>
    <submittedName>
        <fullName evidence="2">Uncharacterized protein</fullName>
    </submittedName>
</protein>
<dbReference type="EMBL" id="QPFP01000076">
    <property type="protein sequence ID" value="TEB23608.1"/>
    <property type="molecule type" value="Genomic_DNA"/>
</dbReference>
<proteinExistence type="predicted"/>
<evidence type="ECO:0000313" key="3">
    <source>
        <dbReference type="Proteomes" id="UP000298030"/>
    </source>
</evidence>
<keyword evidence="3" id="KW-1185">Reference proteome</keyword>
<accession>A0A4Y7SPM8</accession>
<name>A0A4Y7SPM8_COPMI</name>
<reference evidence="2 3" key="1">
    <citation type="journal article" date="2019" name="Nat. Ecol. Evol.">
        <title>Megaphylogeny resolves global patterns of mushroom evolution.</title>
        <authorList>
            <person name="Varga T."/>
            <person name="Krizsan K."/>
            <person name="Foldi C."/>
            <person name="Dima B."/>
            <person name="Sanchez-Garcia M."/>
            <person name="Sanchez-Ramirez S."/>
            <person name="Szollosi G.J."/>
            <person name="Szarkandi J.G."/>
            <person name="Papp V."/>
            <person name="Albert L."/>
            <person name="Andreopoulos W."/>
            <person name="Angelini C."/>
            <person name="Antonin V."/>
            <person name="Barry K.W."/>
            <person name="Bougher N.L."/>
            <person name="Buchanan P."/>
            <person name="Buyck B."/>
            <person name="Bense V."/>
            <person name="Catcheside P."/>
            <person name="Chovatia M."/>
            <person name="Cooper J."/>
            <person name="Damon W."/>
            <person name="Desjardin D."/>
            <person name="Finy P."/>
            <person name="Geml J."/>
            <person name="Haridas S."/>
            <person name="Hughes K."/>
            <person name="Justo A."/>
            <person name="Karasinski D."/>
            <person name="Kautmanova I."/>
            <person name="Kiss B."/>
            <person name="Kocsube S."/>
            <person name="Kotiranta H."/>
            <person name="LaButti K.M."/>
            <person name="Lechner B.E."/>
            <person name="Liimatainen K."/>
            <person name="Lipzen A."/>
            <person name="Lukacs Z."/>
            <person name="Mihaltcheva S."/>
            <person name="Morgado L.N."/>
            <person name="Niskanen T."/>
            <person name="Noordeloos M.E."/>
            <person name="Ohm R.A."/>
            <person name="Ortiz-Santana B."/>
            <person name="Ovrebo C."/>
            <person name="Racz N."/>
            <person name="Riley R."/>
            <person name="Savchenko A."/>
            <person name="Shiryaev A."/>
            <person name="Soop K."/>
            <person name="Spirin V."/>
            <person name="Szebenyi C."/>
            <person name="Tomsovsky M."/>
            <person name="Tulloss R.E."/>
            <person name="Uehling J."/>
            <person name="Grigoriev I.V."/>
            <person name="Vagvolgyi C."/>
            <person name="Papp T."/>
            <person name="Martin F.M."/>
            <person name="Miettinen O."/>
            <person name="Hibbett D.S."/>
            <person name="Nagy L.G."/>
        </authorList>
    </citation>
    <scope>NUCLEOTIDE SEQUENCE [LARGE SCALE GENOMIC DNA]</scope>
    <source>
        <strain evidence="2 3">FP101781</strain>
    </source>
</reference>
<organism evidence="2 3">
    <name type="scientific">Coprinellus micaceus</name>
    <name type="common">Glistening ink-cap mushroom</name>
    <name type="synonym">Coprinus micaceus</name>
    <dbReference type="NCBI Taxonomy" id="71717"/>
    <lineage>
        <taxon>Eukaryota</taxon>
        <taxon>Fungi</taxon>
        <taxon>Dikarya</taxon>
        <taxon>Basidiomycota</taxon>
        <taxon>Agaricomycotina</taxon>
        <taxon>Agaricomycetes</taxon>
        <taxon>Agaricomycetidae</taxon>
        <taxon>Agaricales</taxon>
        <taxon>Agaricineae</taxon>
        <taxon>Psathyrellaceae</taxon>
        <taxon>Coprinellus</taxon>
    </lineage>
</organism>
<feature type="region of interest" description="Disordered" evidence="1">
    <location>
        <begin position="122"/>
        <end position="157"/>
    </location>
</feature>
<gene>
    <name evidence="2" type="ORF">FA13DRAFT_1715277</name>
</gene>
<dbReference type="AlphaFoldDB" id="A0A4Y7SPM8"/>
<evidence type="ECO:0000313" key="2">
    <source>
        <dbReference type="EMBL" id="TEB23608.1"/>
    </source>
</evidence>